<evidence type="ECO:0000313" key="2">
    <source>
        <dbReference type="EMBL" id="NYI40053.1"/>
    </source>
</evidence>
<dbReference type="PANTHER" id="PTHR21310:SF42">
    <property type="entry name" value="BIFUNCTIONAL AAC_APH"/>
    <property type="match status" value="1"/>
</dbReference>
<comment type="caution">
    <text evidence="2">The sequence shown here is derived from an EMBL/GenBank/DDBJ whole genome shotgun (WGS) entry which is preliminary data.</text>
</comment>
<dbReference type="Pfam" id="PF01636">
    <property type="entry name" value="APH"/>
    <property type="match status" value="1"/>
</dbReference>
<dbReference type="InterPro" id="IPR051678">
    <property type="entry name" value="AGP_Transferase"/>
</dbReference>
<proteinExistence type="predicted"/>
<dbReference type="Proteomes" id="UP000547973">
    <property type="component" value="Unassembled WGS sequence"/>
</dbReference>
<sequence length="312" mass="32985">MISDATPPAEVPIDDALVAALLHSQFPDLAGLPLGSRHEGWDNVTIRLGDDLAVRLPRRKLGATLVVTEFEWLPKISAEWTFPIPRPVRIGEPEADYPWRWSVVTWLQGTVAYDAPLSADGARDLGQALAQVHVAAPRDAPRNPYRSIPLTSRAERLDLQLEVLVARFGDAVHPEVARAIFRDGALREPGPVTWAHLDIHGRNVITTGGRLSGLLDWGDAAAGDPAADLGQALTLVGDELFDDLARSYADAGGGAGGATFQGSLSAATVARIRAEGVAYATLLAGIDEDGHSAAGWKALAAWGVADAGVVLS</sequence>
<dbReference type="PANTHER" id="PTHR21310">
    <property type="entry name" value="AMINOGLYCOSIDE PHOSPHOTRANSFERASE-RELATED-RELATED"/>
    <property type="match status" value="1"/>
</dbReference>
<keyword evidence="2" id="KW-0808">Transferase</keyword>
<gene>
    <name evidence="2" type="ORF">BKA03_000172</name>
</gene>
<dbReference type="SUPFAM" id="SSF56112">
    <property type="entry name" value="Protein kinase-like (PK-like)"/>
    <property type="match status" value="1"/>
</dbReference>
<dbReference type="InterPro" id="IPR002575">
    <property type="entry name" value="Aminoglycoside_PTrfase"/>
</dbReference>
<evidence type="ECO:0000313" key="3">
    <source>
        <dbReference type="Proteomes" id="UP000547973"/>
    </source>
</evidence>
<organism evidence="2 3">
    <name type="scientific">Demequina lutea</name>
    <dbReference type="NCBI Taxonomy" id="431489"/>
    <lineage>
        <taxon>Bacteria</taxon>
        <taxon>Bacillati</taxon>
        <taxon>Actinomycetota</taxon>
        <taxon>Actinomycetes</taxon>
        <taxon>Micrococcales</taxon>
        <taxon>Demequinaceae</taxon>
        <taxon>Demequina</taxon>
    </lineage>
</organism>
<name>A0A7Y9Z8R9_9MICO</name>
<dbReference type="Gene3D" id="3.90.1200.10">
    <property type="match status" value="1"/>
</dbReference>
<dbReference type="InterPro" id="IPR011009">
    <property type="entry name" value="Kinase-like_dom_sf"/>
</dbReference>
<dbReference type="AlphaFoldDB" id="A0A7Y9Z8R9"/>
<keyword evidence="3" id="KW-1185">Reference proteome</keyword>
<keyword evidence="2" id="KW-0418">Kinase</keyword>
<dbReference type="RefSeq" id="WP_179397639.1">
    <property type="nucleotide sequence ID" value="NZ_BBRC01000008.1"/>
</dbReference>
<dbReference type="GO" id="GO:0016301">
    <property type="term" value="F:kinase activity"/>
    <property type="evidence" value="ECO:0007669"/>
    <property type="project" value="UniProtKB-KW"/>
</dbReference>
<reference evidence="2 3" key="1">
    <citation type="submission" date="2020-07" db="EMBL/GenBank/DDBJ databases">
        <title>Sequencing the genomes of 1000 actinobacteria strains.</title>
        <authorList>
            <person name="Klenk H.-P."/>
        </authorList>
    </citation>
    <scope>NUCLEOTIDE SEQUENCE [LARGE SCALE GENOMIC DNA]</scope>
    <source>
        <strain evidence="2 3">DSM 19970</strain>
    </source>
</reference>
<feature type="domain" description="Aminoglycoside phosphotransferase" evidence="1">
    <location>
        <begin position="39"/>
        <end position="255"/>
    </location>
</feature>
<dbReference type="EMBL" id="JACBZO010000001">
    <property type="protein sequence ID" value="NYI40053.1"/>
    <property type="molecule type" value="Genomic_DNA"/>
</dbReference>
<accession>A0A7Y9Z8R9</accession>
<dbReference type="Gene3D" id="3.30.200.20">
    <property type="entry name" value="Phosphorylase Kinase, domain 1"/>
    <property type="match status" value="1"/>
</dbReference>
<protein>
    <submittedName>
        <fullName evidence="2">Aminoglycoside phosphotransferase (APT) family kinase protein</fullName>
    </submittedName>
</protein>
<evidence type="ECO:0000259" key="1">
    <source>
        <dbReference type="Pfam" id="PF01636"/>
    </source>
</evidence>